<dbReference type="InterPro" id="IPR001077">
    <property type="entry name" value="COMT_C"/>
</dbReference>
<accession>A0A814B5F3</accession>
<dbReference type="GO" id="GO:0005524">
    <property type="term" value="F:ATP binding"/>
    <property type="evidence" value="ECO:0007669"/>
    <property type="project" value="UniProtKB-KW"/>
</dbReference>
<keyword evidence="3" id="KW-0949">S-adenosyl-L-methionine</keyword>
<evidence type="ECO:0000259" key="9">
    <source>
        <dbReference type="Pfam" id="PF08544"/>
    </source>
</evidence>
<dbReference type="InterPro" id="IPR036554">
    <property type="entry name" value="GHMP_kinase_C_sf"/>
</dbReference>
<feature type="domain" description="GHMP kinase N-terminal" evidence="6">
    <location>
        <begin position="740"/>
        <end position="831"/>
    </location>
</feature>
<dbReference type="GO" id="GO:0032259">
    <property type="term" value="P:methylation"/>
    <property type="evidence" value="ECO:0007669"/>
    <property type="project" value="UniProtKB-KW"/>
</dbReference>
<evidence type="ECO:0000259" key="6">
    <source>
        <dbReference type="Pfam" id="PF00288"/>
    </source>
</evidence>
<keyword evidence="5" id="KW-0067">ATP-binding</keyword>
<dbReference type="GO" id="GO:0008171">
    <property type="term" value="F:O-methyltransferase activity"/>
    <property type="evidence" value="ECO:0007669"/>
    <property type="project" value="InterPro"/>
</dbReference>
<dbReference type="InterPro" id="IPR013750">
    <property type="entry name" value="GHMP_kinase_C_dom"/>
</dbReference>
<feature type="domain" description="O-methyltransferase C-terminal" evidence="8">
    <location>
        <begin position="101"/>
        <end position="279"/>
    </location>
</feature>
<evidence type="ECO:0000256" key="3">
    <source>
        <dbReference type="ARBA" id="ARBA00022691"/>
    </source>
</evidence>
<dbReference type="InterPro" id="IPR014721">
    <property type="entry name" value="Ribsml_uS5_D2-typ_fold_subgr"/>
</dbReference>
<dbReference type="PANTHER" id="PTHR10457">
    <property type="entry name" value="MEVALONATE KINASE/GALACTOKINASE"/>
    <property type="match status" value="1"/>
</dbReference>
<dbReference type="SUPFAM" id="SSF53335">
    <property type="entry name" value="S-adenosyl-L-methionine-dependent methyltransferases"/>
    <property type="match status" value="1"/>
</dbReference>
<dbReference type="Pfam" id="PF08544">
    <property type="entry name" value="GHMP_kinases_C"/>
    <property type="match status" value="1"/>
</dbReference>
<evidence type="ECO:0000259" key="8">
    <source>
        <dbReference type="Pfam" id="PF00891"/>
    </source>
</evidence>
<sequence length="1316" mass="148832">MSKSYWSSFALKLGLEQKTTLLAKNDVLNNDDQQLREQIRRVWDEFGFIRQSSADEEYTVTERGRPLFDSNSVIHDRTIYWLQNEFISGWLPSLKDQHKMYANTDYFSYIAKDPKLVSLTQRVLNSYANQDWYRISSALPAELFQSSTIVDLGGGVGALLSELSKHCSDQRLICIDRPEVITLAEPNEKILFQNGDLFSGPLPSADFYLLSRVLHDWPDDQVKQILNRIPSKHLCVVEREVDANRNHHALLSLHMFLLHNARERTRQEWDNLFTSTGWSVQSRTPFSDHLVTVLKKDTISTHMPSFSFKSANKTIRKVVLPTAGLGTRMRPQSSIIPKVFLPITQCNSTRWNCRPALDLLLEEVFAKGTDIEQVLLVTAPEQLHLFQSYLSSYPRDKVDYVLQQSPKGFGHAVLQAESYVNGEPFVVILSDHLYQSNNTDQSCLRQLLTAYRQNVLEPFCVGLTGVMSCTAEKVSNTGLLQSDSSVKNTRFFRITDMIEKPSINIAMNRFQTQLVHNSFLCQAGMDILPPTIFQYLRQHQQKLEQETKSAELGLRESMNTLRQNGQLYGCILDGLRYDIGDPKEYYQTFRAFAIDKKEQPCQKSSVSNVWSIVQRIHKVRMVFATSDAPIYSASAPGRLDLMGFADYSGSHVLQYPIAQRTYAFIQPSNTGAINLTSIQADCINGESGDQNKLTIWNRQIPMNLLFGHQNESLRTRLETWYDQEEGTPISQDEPINWPSYVIGVLSELIKKSDKTLIPAGFNIAVVSDVPCNKGVASSAALEVAVASAASTCLSLDHCMSKTELALLCQYVENHIVGSACGFMDQMACVHARADHLLSLECQHLPNPPFHNVALPSSIQLFGIDSGVKRSTAGSAYRRVRTATFMGKQLLNLPDNYHHLCQMTLSRFNNQYRLQLPEKLIGKEFQSSLHLDSLSKIDSNEIYPIRAATAHPIEENFRVQLFEQLLADHHESSFQTLANLGELMFQADASYRACDLASDETNLLVDLVQQRSSANILFGAKITGGGGGGTVVVLTHRSSEAVEAVHNVARQYENMTKRQTRIFSGSSSGLITYPSVESKFYVFIIKIDFAQPTTSFASIRHLTQFPGEDEVLFSMYKIFRLNKIQPVTEANQLQEVDQSLRDDKDLGLSALTDYIRREIGSNENGFLNLANFLTIEDQHNKAEEIVMKLFLQQTGERRTSFTHMLPGLLKKEKVQLQEALTLRKIAFLSRQETHPFNHPDLDTPYNNIDTVSDVMDDRSLALLYLQRMFTSNHTDSTLAYKDSDSLFSKADNCLQALSYLQRTLTIQQQLLSSNYFG</sequence>
<gene>
    <name evidence="10" type="ORF">XAT740_LOCUS9190</name>
</gene>
<dbReference type="InterPro" id="IPR020568">
    <property type="entry name" value="Ribosomal_Su5_D2-typ_SF"/>
</dbReference>
<dbReference type="InterPro" id="IPR016461">
    <property type="entry name" value="COMT-like"/>
</dbReference>
<evidence type="ECO:0000259" key="7">
    <source>
        <dbReference type="Pfam" id="PF00483"/>
    </source>
</evidence>
<dbReference type="CDD" id="cd02440">
    <property type="entry name" value="AdoMet_MTases"/>
    <property type="match status" value="1"/>
</dbReference>
<proteinExistence type="predicted"/>
<dbReference type="Pfam" id="PF00288">
    <property type="entry name" value="GHMP_kinases_N"/>
    <property type="match status" value="1"/>
</dbReference>
<evidence type="ECO:0000256" key="4">
    <source>
        <dbReference type="ARBA" id="ARBA00022741"/>
    </source>
</evidence>
<organism evidence="10 11">
    <name type="scientific">Adineta ricciae</name>
    <name type="common">Rotifer</name>
    <dbReference type="NCBI Taxonomy" id="249248"/>
    <lineage>
        <taxon>Eukaryota</taxon>
        <taxon>Metazoa</taxon>
        <taxon>Spiralia</taxon>
        <taxon>Gnathifera</taxon>
        <taxon>Rotifera</taxon>
        <taxon>Eurotatoria</taxon>
        <taxon>Bdelloidea</taxon>
        <taxon>Adinetida</taxon>
        <taxon>Adinetidae</taxon>
        <taxon>Adineta</taxon>
    </lineage>
</organism>
<dbReference type="SUPFAM" id="SSF54211">
    <property type="entry name" value="Ribosomal protein S5 domain 2-like"/>
    <property type="match status" value="1"/>
</dbReference>
<feature type="domain" description="Nucleotidyl transferase" evidence="7">
    <location>
        <begin position="322"/>
        <end position="590"/>
    </location>
</feature>
<reference evidence="10" key="1">
    <citation type="submission" date="2021-02" db="EMBL/GenBank/DDBJ databases">
        <authorList>
            <person name="Nowell W R."/>
        </authorList>
    </citation>
    <scope>NUCLEOTIDE SEQUENCE</scope>
</reference>
<dbReference type="InterPro" id="IPR006204">
    <property type="entry name" value="GHMP_kinase_N_dom"/>
</dbReference>
<feature type="domain" description="GHMP kinase C-terminal" evidence="9">
    <location>
        <begin position="974"/>
        <end position="1052"/>
    </location>
</feature>
<dbReference type="InterPro" id="IPR029044">
    <property type="entry name" value="Nucleotide-diphossugar_trans"/>
</dbReference>
<dbReference type="InterPro" id="IPR029063">
    <property type="entry name" value="SAM-dependent_MTases_sf"/>
</dbReference>
<evidence type="ECO:0000256" key="1">
    <source>
        <dbReference type="ARBA" id="ARBA00022603"/>
    </source>
</evidence>
<dbReference type="GO" id="GO:0006012">
    <property type="term" value="P:galactose metabolic process"/>
    <property type="evidence" value="ECO:0007669"/>
    <property type="project" value="TreeGrafter"/>
</dbReference>
<keyword evidence="1" id="KW-0489">Methyltransferase</keyword>
<name>A0A814B5F3_ADIRI</name>
<dbReference type="Proteomes" id="UP000663828">
    <property type="component" value="Unassembled WGS sequence"/>
</dbReference>
<evidence type="ECO:0000256" key="2">
    <source>
        <dbReference type="ARBA" id="ARBA00022679"/>
    </source>
</evidence>
<dbReference type="PROSITE" id="PS51683">
    <property type="entry name" value="SAM_OMT_II"/>
    <property type="match status" value="1"/>
</dbReference>
<dbReference type="InterPro" id="IPR005835">
    <property type="entry name" value="NTP_transferase_dom"/>
</dbReference>
<protein>
    <submittedName>
        <fullName evidence="10">Uncharacterized protein</fullName>
    </submittedName>
</protein>
<dbReference type="SUPFAM" id="SSF53448">
    <property type="entry name" value="Nucleotide-diphospho-sugar transferases"/>
    <property type="match status" value="1"/>
</dbReference>
<evidence type="ECO:0000313" key="10">
    <source>
        <dbReference type="EMBL" id="CAF0923887.1"/>
    </source>
</evidence>
<dbReference type="GO" id="GO:0005829">
    <property type="term" value="C:cytosol"/>
    <property type="evidence" value="ECO:0007669"/>
    <property type="project" value="TreeGrafter"/>
</dbReference>
<dbReference type="Gene3D" id="3.90.550.10">
    <property type="entry name" value="Spore Coat Polysaccharide Biosynthesis Protein SpsA, Chain A"/>
    <property type="match status" value="1"/>
</dbReference>
<dbReference type="SUPFAM" id="SSF55060">
    <property type="entry name" value="GHMP Kinase, C-terminal domain"/>
    <property type="match status" value="1"/>
</dbReference>
<dbReference type="Gene3D" id="3.30.230.10">
    <property type="match status" value="1"/>
</dbReference>
<dbReference type="Gene3D" id="3.40.50.150">
    <property type="entry name" value="Vaccinia Virus protein VP39"/>
    <property type="match status" value="1"/>
</dbReference>
<keyword evidence="11" id="KW-1185">Reference proteome</keyword>
<dbReference type="Gene3D" id="3.30.70.890">
    <property type="entry name" value="GHMP kinase, C-terminal domain"/>
    <property type="match status" value="1"/>
</dbReference>
<dbReference type="EMBL" id="CAJNOR010000470">
    <property type="protein sequence ID" value="CAF0923887.1"/>
    <property type="molecule type" value="Genomic_DNA"/>
</dbReference>
<dbReference type="PANTHER" id="PTHR10457:SF35">
    <property type="entry name" value="L-ARABINOKINASE"/>
    <property type="match status" value="1"/>
</dbReference>
<keyword evidence="2" id="KW-0808">Transferase</keyword>
<dbReference type="Pfam" id="PF00891">
    <property type="entry name" value="Methyltransf_2"/>
    <property type="match status" value="1"/>
</dbReference>
<evidence type="ECO:0000256" key="5">
    <source>
        <dbReference type="ARBA" id="ARBA00022840"/>
    </source>
</evidence>
<dbReference type="Pfam" id="PF00483">
    <property type="entry name" value="NTP_transferase"/>
    <property type="match status" value="1"/>
</dbReference>
<keyword evidence="4" id="KW-0547">Nucleotide-binding</keyword>
<evidence type="ECO:0000313" key="11">
    <source>
        <dbReference type="Proteomes" id="UP000663828"/>
    </source>
</evidence>
<comment type="caution">
    <text evidence="10">The sequence shown here is derived from an EMBL/GenBank/DDBJ whole genome shotgun (WGS) entry which is preliminary data.</text>
</comment>
<dbReference type="PRINTS" id="PR00959">
    <property type="entry name" value="MEVGALKINASE"/>
</dbReference>
<dbReference type="GO" id="GO:0004335">
    <property type="term" value="F:galactokinase activity"/>
    <property type="evidence" value="ECO:0007669"/>
    <property type="project" value="TreeGrafter"/>
</dbReference>